<dbReference type="InterPro" id="IPR050923">
    <property type="entry name" value="Cell_Proc_Reg/RNA_Proc"/>
</dbReference>
<feature type="region of interest" description="Disordered" evidence="1">
    <location>
        <begin position="226"/>
        <end position="251"/>
    </location>
</feature>
<dbReference type="FunFam" id="2.60.200.20:FF:000019">
    <property type="entry name" value="Nuclear inhibitor of protein phosphatase"/>
    <property type="match status" value="1"/>
</dbReference>
<dbReference type="Pfam" id="PF00498">
    <property type="entry name" value="FHA"/>
    <property type="match status" value="1"/>
</dbReference>
<feature type="region of interest" description="Disordered" evidence="1">
    <location>
        <begin position="285"/>
        <end position="307"/>
    </location>
</feature>
<dbReference type="PANTHER" id="PTHR23308">
    <property type="entry name" value="NUCLEAR INHIBITOR OF PROTEIN PHOSPHATASE-1"/>
    <property type="match status" value="1"/>
</dbReference>
<proteinExistence type="predicted"/>
<evidence type="ECO:0000313" key="3">
    <source>
        <dbReference type="EMBL" id="CCI10707.1"/>
    </source>
</evidence>
<comment type="caution">
    <text evidence="3">The sequence shown here is derived from an EMBL/GenBank/DDBJ whole genome shotgun (WGS) entry which is preliminary data.</text>
</comment>
<dbReference type="InParanoid" id="A0A024FUV8"/>
<dbReference type="SUPFAM" id="SSF49879">
    <property type="entry name" value="SMAD/FHA domain"/>
    <property type="match status" value="1"/>
</dbReference>
<dbReference type="InterPro" id="IPR000253">
    <property type="entry name" value="FHA_dom"/>
</dbReference>
<feature type="compositionally biased region" description="Basic and acidic residues" evidence="1">
    <location>
        <begin position="228"/>
        <end position="251"/>
    </location>
</feature>
<name>A0A024FUV8_9STRA</name>
<dbReference type="PROSITE" id="PS50006">
    <property type="entry name" value="FHA_DOMAIN"/>
    <property type="match status" value="1"/>
</dbReference>
<reference evidence="3 4" key="1">
    <citation type="submission" date="2012-05" db="EMBL/GenBank/DDBJ databases">
        <title>Recombination and specialization in a pathogen metapopulation.</title>
        <authorList>
            <person name="Gardiner A."/>
            <person name="Kemen E."/>
            <person name="Schultz-Larsen T."/>
            <person name="MacLean D."/>
            <person name="Van Oosterhout C."/>
            <person name="Jones J.D.G."/>
        </authorList>
    </citation>
    <scope>NUCLEOTIDE SEQUENCE [LARGE SCALE GENOMIC DNA]</scope>
    <source>
        <strain evidence="3 4">Ac Nc2</strain>
    </source>
</reference>
<dbReference type="Proteomes" id="UP000053237">
    <property type="component" value="Unassembled WGS sequence"/>
</dbReference>
<dbReference type="AlphaFoldDB" id="A0A024FUV8"/>
<feature type="domain" description="FHA" evidence="2">
    <location>
        <begin position="73"/>
        <end position="124"/>
    </location>
</feature>
<dbReference type="STRING" id="65357.A0A024FUV8"/>
<dbReference type="EMBL" id="CAIX01000352">
    <property type="protein sequence ID" value="CCI10707.1"/>
    <property type="molecule type" value="Genomic_DNA"/>
</dbReference>
<evidence type="ECO:0000259" key="2">
    <source>
        <dbReference type="PROSITE" id="PS50006"/>
    </source>
</evidence>
<evidence type="ECO:0000313" key="4">
    <source>
        <dbReference type="Proteomes" id="UP000053237"/>
    </source>
</evidence>
<dbReference type="SMART" id="SM00240">
    <property type="entry name" value="FHA"/>
    <property type="match status" value="1"/>
</dbReference>
<accession>A0A024FUV8</accession>
<protein>
    <recommendedName>
        <fullName evidence="2">FHA domain-containing protein</fullName>
    </recommendedName>
</protein>
<gene>
    <name evidence="3" type="ORF">BN9_113180</name>
</gene>
<sequence>MTYAMEHDVTLPKLKLDTFISHPKFLDSIDPPKYPFNSPAWTLQEKPRSILLLDVFKNNEMIGTYNVNQKAVYLIGRNTLICDIALNHCSISRLHASIIHHHEGCTYLVDLGSCHGTFVDEVPLQKLQPTLIVNGSILKFGASSRYYCYKTFESREQIVEIVRQTTGLENDEMIVQQNTMLNRAISYRLGISPVLQGAHLNDPASSEHVKHIRSIAAATTAQYNTDVDPFRDKDRSHDQSKMFEKEKDDTQRDTLIASDVPVEFRNPSKISHLGKCQLGTKQKRVQFSSDPPNVIPHSDSKFSKRKCTSTGDLSSLVIEGD</sequence>
<dbReference type="OrthoDB" id="4096268at2759"/>
<organism evidence="3 4">
    <name type="scientific">Albugo candida</name>
    <dbReference type="NCBI Taxonomy" id="65357"/>
    <lineage>
        <taxon>Eukaryota</taxon>
        <taxon>Sar</taxon>
        <taxon>Stramenopiles</taxon>
        <taxon>Oomycota</taxon>
        <taxon>Peronosporomycetes</taxon>
        <taxon>Albuginales</taxon>
        <taxon>Albuginaceae</taxon>
        <taxon>Albugo</taxon>
    </lineage>
</organism>
<dbReference type="Gene3D" id="2.60.200.20">
    <property type="match status" value="1"/>
</dbReference>
<keyword evidence="4" id="KW-1185">Reference proteome</keyword>
<evidence type="ECO:0000256" key="1">
    <source>
        <dbReference type="SAM" id="MobiDB-lite"/>
    </source>
</evidence>
<dbReference type="InterPro" id="IPR008984">
    <property type="entry name" value="SMAD_FHA_dom_sf"/>
</dbReference>